<keyword evidence="2" id="KW-1133">Transmembrane helix</keyword>
<evidence type="ECO:0000256" key="2">
    <source>
        <dbReference type="SAM" id="Phobius"/>
    </source>
</evidence>
<sequence length="202" mass="21904">MDNFDNTDSKYGMDSILISSTTGLIGVSSLVLCAMPELARSTIRRVTANALKNTNIKFKKQQEGKAFVNVLNIHEALFMMTNISCKKWKKWYSLHGYAFKVRFVKHFKSITGSTTFTGTVPEAPLAPRAPTPGEPETPEASREEPGATGKPEVPPDEVPEASREEPGATGEPEITDAQEGEVKLAAAYSPIAKTPSSWGISS</sequence>
<dbReference type="KEGG" id="vg:41332256"/>
<keyword evidence="2" id="KW-0472">Membrane</keyword>
<evidence type="ECO:0000313" key="3">
    <source>
        <dbReference type="EMBL" id="AAR26959.1"/>
    </source>
</evidence>
<proteinExistence type="predicted"/>
<protein>
    <submittedName>
        <fullName evidence="3">FirrV-1-G1</fullName>
    </submittedName>
</protein>
<dbReference type="GeneID" id="41332256"/>
<reference evidence="3" key="1">
    <citation type="journal article" date="2003" name="J. Mol. Evol.">
        <title>Comparisons of two large phaeoviral genomes and evolutionary implications.</title>
        <authorList>
            <person name="Delaroque N."/>
            <person name="Boland W."/>
            <person name="Muller D.G."/>
            <person name="Knippers R."/>
        </authorList>
    </citation>
    <scope>NUCLEOTIDE SEQUENCE</scope>
    <source>
        <strain evidence="3">FirrV-1</strain>
    </source>
</reference>
<dbReference type="EMBL" id="AY225139">
    <property type="protein sequence ID" value="AAR26959.1"/>
    <property type="molecule type" value="Genomic_DNA"/>
</dbReference>
<keyword evidence="2" id="KW-0812">Transmembrane</keyword>
<organism evidence="3">
    <name type="scientific">Feldmannia irregularis virus a</name>
    <dbReference type="NCBI Taxonomy" id="231992"/>
    <lineage>
        <taxon>Viruses</taxon>
        <taxon>Varidnaviria</taxon>
        <taxon>Bamfordvirae</taxon>
        <taxon>Nucleocytoviricota</taxon>
        <taxon>Megaviricetes</taxon>
        <taxon>Algavirales</taxon>
        <taxon>Phycodnaviridae</taxon>
        <taxon>Phaeovirus</taxon>
        <taxon>Phaeovirus irregularis</taxon>
    </lineage>
</organism>
<accession>Q6XLV2</accession>
<name>Q6XLV2_9PHYC</name>
<feature type="region of interest" description="Disordered" evidence="1">
    <location>
        <begin position="116"/>
        <end position="181"/>
    </location>
</feature>
<dbReference type="RefSeq" id="YP_009665607.1">
    <property type="nucleotide sequence ID" value="NC_043250.1"/>
</dbReference>
<feature type="transmembrane region" description="Helical" evidence="2">
    <location>
        <begin position="16"/>
        <end position="35"/>
    </location>
</feature>
<reference evidence="3" key="2">
    <citation type="submission" date="2003-01" db="EMBL/GenBank/DDBJ databases">
        <title>Partial Nucleotide Sequence of the Feldmannia irregularis Virus FirrV-1 Genome: On the Evolution of Large Phaeoviral Genomes.</title>
        <authorList>
            <person name="Delaroque N."/>
            <person name="Knippers R."/>
            <person name="Mueller D.G."/>
            <person name="Boland W."/>
        </authorList>
    </citation>
    <scope>NUCLEOTIDE SEQUENCE</scope>
    <source>
        <strain evidence="3">FirrV-1</strain>
    </source>
</reference>
<evidence type="ECO:0000256" key="1">
    <source>
        <dbReference type="SAM" id="MobiDB-lite"/>
    </source>
</evidence>